<dbReference type="EMBL" id="JAUPFM010000004">
    <property type="protein sequence ID" value="KAK2854247.1"/>
    <property type="molecule type" value="Genomic_DNA"/>
</dbReference>
<feature type="compositionally biased region" description="Polar residues" evidence="1">
    <location>
        <begin position="14"/>
        <end position="23"/>
    </location>
</feature>
<evidence type="ECO:0000313" key="2">
    <source>
        <dbReference type="EMBL" id="KAK2854247.1"/>
    </source>
</evidence>
<reference evidence="2" key="1">
    <citation type="submission" date="2023-07" db="EMBL/GenBank/DDBJ databases">
        <title>Chromosome-level Genome Assembly of Striped Snakehead (Channa striata).</title>
        <authorList>
            <person name="Liu H."/>
        </authorList>
    </citation>
    <scope>NUCLEOTIDE SEQUENCE</scope>
    <source>
        <strain evidence="2">Gz</strain>
        <tissue evidence="2">Muscle</tissue>
    </source>
</reference>
<keyword evidence="3" id="KW-1185">Reference proteome</keyword>
<organism evidence="2 3">
    <name type="scientific">Channa striata</name>
    <name type="common">Snakehead murrel</name>
    <name type="synonym">Ophicephalus striatus</name>
    <dbReference type="NCBI Taxonomy" id="64152"/>
    <lineage>
        <taxon>Eukaryota</taxon>
        <taxon>Metazoa</taxon>
        <taxon>Chordata</taxon>
        <taxon>Craniata</taxon>
        <taxon>Vertebrata</taxon>
        <taxon>Euteleostomi</taxon>
        <taxon>Actinopterygii</taxon>
        <taxon>Neopterygii</taxon>
        <taxon>Teleostei</taxon>
        <taxon>Neoteleostei</taxon>
        <taxon>Acanthomorphata</taxon>
        <taxon>Anabantaria</taxon>
        <taxon>Anabantiformes</taxon>
        <taxon>Channoidei</taxon>
        <taxon>Channidae</taxon>
        <taxon>Channa</taxon>
    </lineage>
</organism>
<evidence type="ECO:0000256" key="1">
    <source>
        <dbReference type="SAM" id="MobiDB-lite"/>
    </source>
</evidence>
<name>A0AA88N9Q8_CHASR</name>
<accession>A0AA88N9Q8</accession>
<protein>
    <submittedName>
        <fullName evidence="2">Uncharacterized protein</fullName>
    </submittedName>
</protein>
<dbReference type="AlphaFoldDB" id="A0AA88N9Q8"/>
<sequence>MRTSVTLTAPGGNASINQQNNLSPPNHYMPVKYQRRYKYRGAWSRLLWILGGSRDAVLDGAACSTFWPLV</sequence>
<proteinExistence type="predicted"/>
<feature type="region of interest" description="Disordered" evidence="1">
    <location>
        <begin position="1"/>
        <end position="23"/>
    </location>
</feature>
<dbReference type="Proteomes" id="UP001187415">
    <property type="component" value="Unassembled WGS sequence"/>
</dbReference>
<comment type="caution">
    <text evidence="2">The sequence shown here is derived from an EMBL/GenBank/DDBJ whole genome shotgun (WGS) entry which is preliminary data.</text>
</comment>
<evidence type="ECO:0000313" key="3">
    <source>
        <dbReference type="Proteomes" id="UP001187415"/>
    </source>
</evidence>
<gene>
    <name evidence="2" type="ORF">Q5P01_006908</name>
</gene>